<evidence type="ECO:0000256" key="4">
    <source>
        <dbReference type="PIRNR" id="PIRNR038800"/>
    </source>
</evidence>
<dbReference type="GO" id="GO:0030170">
    <property type="term" value="F:pyridoxal phosphate binding"/>
    <property type="evidence" value="ECO:0007669"/>
    <property type="project" value="InterPro"/>
</dbReference>
<dbReference type="Gene3D" id="3.90.1150.10">
    <property type="entry name" value="Aspartate Aminotransferase, domain 1"/>
    <property type="match status" value="1"/>
</dbReference>
<sequence length="458" mass="49693">MTDTDAGPAPSLADARERDAADPLRAYRDHFSVPEDERYMDGNSLGLAPDTALATLDRVVDEWKRLAIRGWEAADPDWFHYGEHLGDLLAPLVGARESEVVVANSTTVNIHTLIGTFLDTLPGTPAGPDPTADPPAVLVNDLDFPTDHYAVRAQFRQRGIDPDEGLVGVESRDGRTIDEADIEAALRERDDIGIVFMPSVLYRSGQLLDIDRISAAAHEHGALAGFDCAHSLGVVDHDLRNAGAGGVDDGTADGAALGTGADFAVWCSYKYLNAGPGATAGLYVHERHHGTTPALAGWWGNDKSTQFEMRHTYDQADTAGAWQIGTVPMLSSAPIEGATELIREAGIDAVREKSLALTDLLIDLVEDRLGDDFSVGTPREHTRRGGHVAIEHPEGYRLSEALRDRGVIVDFRPPNVVRVCPAPLYTRYEDVWRVVETIEAIVESDAHREYEPRDGGVT</sequence>
<dbReference type="InterPro" id="IPR015424">
    <property type="entry name" value="PyrdxlP-dep_Trfase"/>
</dbReference>
<dbReference type="PIRSF" id="PIRSF038800">
    <property type="entry name" value="KYNU"/>
    <property type="match status" value="1"/>
</dbReference>
<comment type="pathway">
    <text evidence="4">Amino-acid degradation; L-kynurenine degradation; L-alanine and anthranilate from L-kynurenine: step 1/1.</text>
</comment>
<evidence type="ECO:0000256" key="3">
    <source>
        <dbReference type="ARBA" id="ARBA00022898"/>
    </source>
</evidence>
<comment type="catalytic activity">
    <reaction evidence="4">
        <text>3-hydroxy-L-kynurenine + H2O = 3-hydroxyanthranilate + L-alanine + H(+)</text>
        <dbReference type="Rhea" id="RHEA:25143"/>
        <dbReference type="ChEBI" id="CHEBI:15377"/>
        <dbReference type="ChEBI" id="CHEBI:15378"/>
        <dbReference type="ChEBI" id="CHEBI:36559"/>
        <dbReference type="ChEBI" id="CHEBI:57972"/>
        <dbReference type="ChEBI" id="CHEBI:58125"/>
        <dbReference type="EC" id="3.7.1.3"/>
    </reaction>
</comment>
<dbReference type="InterPro" id="IPR015422">
    <property type="entry name" value="PyrdxlP-dep_Trfase_small"/>
</dbReference>
<dbReference type="InterPro" id="IPR015421">
    <property type="entry name" value="PyrdxlP-dep_Trfase_major"/>
</dbReference>
<evidence type="ECO:0000313" key="5">
    <source>
        <dbReference type="EMBL" id="QZP38510.1"/>
    </source>
</evidence>
<dbReference type="GO" id="GO:0019441">
    <property type="term" value="P:L-tryptophan catabolic process to kynurenine"/>
    <property type="evidence" value="ECO:0007669"/>
    <property type="project" value="TreeGrafter"/>
</dbReference>
<accession>A0A8T8WF97</accession>
<dbReference type="PANTHER" id="PTHR14084:SF0">
    <property type="entry name" value="KYNURENINASE"/>
    <property type="match status" value="1"/>
</dbReference>
<dbReference type="Gene3D" id="3.40.640.10">
    <property type="entry name" value="Type I PLP-dependent aspartate aminotransferase-like (Major domain)"/>
    <property type="match status" value="2"/>
</dbReference>
<dbReference type="GO" id="GO:0009435">
    <property type="term" value="P:NAD+ biosynthetic process"/>
    <property type="evidence" value="ECO:0007669"/>
    <property type="project" value="InterPro"/>
</dbReference>
<comment type="subunit">
    <text evidence="4">Homodimer.</text>
</comment>
<dbReference type="InterPro" id="IPR010111">
    <property type="entry name" value="Kynureninase"/>
</dbReference>
<dbReference type="HAMAP" id="MF_01970">
    <property type="entry name" value="Kynureninase"/>
    <property type="match status" value="1"/>
</dbReference>
<comment type="cofactor">
    <cofactor evidence="4">
        <name>pyridoxal 5'-phosphate</name>
        <dbReference type="ChEBI" id="CHEBI:597326"/>
    </cofactor>
</comment>
<keyword evidence="2 4" id="KW-0378">Hydrolase</keyword>
<keyword evidence="3 4" id="KW-0663">Pyridoxal phosphate</keyword>
<dbReference type="NCBIfam" id="TIGR01814">
    <property type="entry name" value="kynureninase"/>
    <property type="match status" value="1"/>
</dbReference>
<comment type="pathway">
    <text evidence="4">Cofactor biosynthesis; NAD(+) biosynthesis; quinolinate from L-kynurenine: step 2/3.</text>
</comment>
<evidence type="ECO:0000256" key="2">
    <source>
        <dbReference type="ARBA" id="ARBA00022801"/>
    </source>
</evidence>
<organism evidence="5 6">
    <name type="scientific">Halobaculum magnesiiphilum</name>
    <dbReference type="NCBI Taxonomy" id="1017351"/>
    <lineage>
        <taxon>Archaea</taxon>
        <taxon>Methanobacteriati</taxon>
        <taxon>Methanobacteriota</taxon>
        <taxon>Stenosarchaea group</taxon>
        <taxon>Halobacteria</taxon>
        <taxon>Halobacteriales</taxon>
        <taxon>Haloferacaceae</taxon>
        <taxon>Halobaculum</taxon>
    </lineage>
</organism>
<dbReference type="EMBL" id="CP081958">
    <property type="protein sequence ID" value="QZP38510.1"/>
    <property type="molecule type" value="Genomic_DNA"/>
</dbReference>
<proteinExistence type="inferred from homology"/>
<comment type="function">
    <text evidence="4">Catalyzes the cleavage of L-kynurenine (L-Kyn) and L-3-hydroxykynurenine (L-3OHKyn) into anthranilic acid (AA) and 3-hydroxyanthranilic acid (3-OHAA), respectively.</text>
</comment>
<evidence type="ECO:0000313" key="6">
    <source>
        <dbReference type="Proteomes" id="UP000826254"/>
    </source>
</evidence>
<name>A0A8T8WF97_9EURY</name>
<dbReference type="Proteomes" id="UP000826254">
    <property type="component" value="Chromosome"/>
</dbReference>
<dbReference type="GO" id="GO:0043420">
    <property type="term" value="P:anthranilate metabolic process"/>
    <property type="evidence" value="ECO:0007669"/>
    <property type="project" value="TreeGrafter"/>
</dbReference>
<keyword evidence="1 4" id="KW-0662">Pyridine nucleotide biosynthesis</keyword>
<dbReference type="Pfam" id="PF22580">
    <property type="entry name" value="KYNU_C"/>
    <property type="match status" value="1"/>
</dbReference>
<dbReference type="AlphaFoldDB" id="A0A8T8WF97"/>
<keyword evidence="6" id="KW-1185">Reference proteome</keyword>
<dbReference type="EC" id="3.7.1.3" evidence="4"/>
<reference evidence="5 6" key="1">
    <citation type="journal article" date="2021" name="Int. J. Syst. Evol. Microbiol.">
        <title>Halobaculum halophilum sp. nov. and Halobaculum salinum sp. nov., isolated from salt lake and saline soil.</title>
        <authorList>
            <person name="Cui H.L."/>
            <person name="Shi X.W."/>
            <person name="Yin X.M."/>
            <person name="Yang X.Y."/>
            <person name="Hou J."/>
            <person name="Zhu L."/>
        </authorList>
    </citation>
    <scope>NUCLEOTIDE SEQUENCE [LARGE SCALE GENOMIC DNA]</scope>
    <source>
        <strain evidence="5 6">NBRC 109044</strain>
    </source>
</reference>
<comment type="catalytic activity">
    <reaction evidence="4">
        <text>L-kynurenine + H2O = anthranilate + L-alanine + H(+)</text>
        <dbReference type="Rhea" id="RHEA:16813"/>
        <dbReference type="ChEBI" id="CHEBI:15377"/>
        <dbReference type="ChEBI" id="CHEBI:15378"/>
        <dbReference type="ChEBI" id="CHEBI:16567"/>
        <dbReference type="ChEBI" id="CHEBI:57959"/>
        <dbReference type="ChEBI" id="CHEBI:57972"/>
        <dbReference type="EC" id="3.7.1.3"/>
    </reaction>
</comment>
<protein>
    <recommendedName>
        <fullName evidence="4">Kynureninase</fullName>
        <ecNumber evidence="4">3.7.1.3</ecNumber>
    </recommendedName>
</protein>
<dbReference type="SUPFAM" id="SSF53383">
    <property type="entry name" value="PLP-dependent transferases"/>
    <property type="match status" value="1"/>
</dbReference>
<dbReference type="KEGG" id="hmp:K6T50_05045"/>
<comment type="similarity">
    <text evidence="4">Belongs to the kynureninase family.</text>
</comment>
<dbReference type="GO" id="GO:0030429">
    <property type="term" value="F:kynureninase activity"/>
    <property type="evidence" value="ECO:0007669"/>
    <property type="project" value="UniProtKB-EC"/>
</dbReference>
<dbReference type="GeneID" id="67177485"/>
<dbReference type="PANTHER" id="PTHR14084">
    <property type="entry name" value="KYNURENINASE"/>
    <property type="match status" value="1"/>
</dbReference>
<dbReference type="RefSeq" id="WP_222608310.1">
    <property type="nucleotide sequence ID" value="NZ_CP081958.1"/>
</dbReference>
<dbReference type="GO" id="GO:0005737">
    <property type="term" value="C:cytoplasm"/>
    <property type="evidence" value="ECO:0007669"/>
    <property type="project" value="InterPro"/>
</dbReference>
<gene>
    <name evidence="5" type="primary">kynU</name>
    <name evidence="5" type="ORF">K6T50_05045</name>
</gene>
<evidence type="ECO:0000256" key="1">
    <source>
        <dbReference type="ARBA" id="ARBA00022642"/>
    </source>
</evidence>